<evidence type="ECO:0000313" key="2">
    <source>
        <dbReference type="EMBL" id="KAK5093224.1"/>
    </source>
</evidence>
<gene>
    <name evidence="2" type="ORF">LTR24_004485</name>
</gene>
<organism evidence="2 3">
    <name type="scientific">Lithohypha guttulata</name>
    <dbReference type="NCBI Taxonomy" id="1690604"/>
    <lineage>
        <taxon>Eukaryota</taxon>
        <taxon>Fungi</taxon>
        <taxon>Dikarya</taxon>
        <taxon>Ascomycota</taxon>
        <taxon>Pezizomycotina</taxon>
        <taxon>Eurotiomycetes</taxon>
        <taxon>Chaetothyriomycetidae</taxon>
        <taxon>Chaetothyriales</taxon>
        <taxon>Trichomeriaceae</taxon>
        <taxon>Lithohypha</taxon>
    </lineage>
</organism>
<evidence type="ECO:0000256" key="1">
    <source>
        <dbReference type="SAM" id="MobiDB-lite"/>
    </source>
</evidence>
<evidence type="ECO:0000313" key="3">
    <source>
        <dbReference type="Proteomes" id="UP001345013"/>
    </source>
</evidence>
<name>A0ABR0KBZ8_9EURO</name>
<sequence length="302" mass="34715">MGAEFCFDTRPPTATASNITLQLLPLHRAFTLIYGISHRLMIDMTVQRNSNAQRAVWRQRCRETLANHIVSRTGLCVKPQDVRLLPNREDGYRWTSLPDKAHLFTKQLSKLSTGVYMELVRDVGINFEAVSVDPVRLRVTVFRHLSMLTGQTSLEGGEDNCPTFSSRISELEHKNARWQQVYDELYRRYEAEHRSRRHAHTTCAKYKRRAGKAHTRAQYLKNVHIQLVSKLQHLERRNKSLQQQGTRAITAFQEWTQLIGSSRPKIQDTHHEPHTPSGLTGARAIGTTKRGEGRMSNRVPTN</sequence>
<keyword evidence="3" id="KW-1185">Reference proteome</keyword>
<proteinExistence type="predicted"/>
<dbReference type="Proteomes" id="UP001345013">
    <property type="component" value="Unassembled WGS sequence"/>
</dbReference>
<feature type="compositionally biased region" description="Basic and acidic residues" evidence="1">
    <location>
        <begin position="265"/>
        <end position="274"/>
    </location>
</feature>
<accession>A0ABR0KBZ8</accession>
<reference evidence="2 3" key="1">
    <citation type="submission" date="2023-08" db="EMBL/GenBank/DDBJ databases">
        <title>Black Yeasts Isolated from many extreme environments.</title>
        <authorList>
            <person name="Coleine C."/>
            <person name="Stajich J.E."/>
            <person name="Selbmann L."/>
        </authorList>
    </citation>
    <scope>NUCLEOTIDE SEQUENCE [LARGE SCALE GENOMIC DNA]</scope>
    <source>
        <strain evidence="2 3">CCFEE 5885</strain>
    </source>
</reference>
<dbReference type="EMBL" id="JAVRRG010000046">
    <property type="protein sequence ID" value="KAK5093224.1"/>
    <property type="molecule type" value="Genomic_DNA"/>
</dbReference>
<feature type="region of interest" description="Disordered" evidence="1">
    <location>
        <begin position="263"/>
        <end position="302"/>
    </location>
</feature>
<comment type="caution">
    <text evidence="2">The sequence shown here is derived from an EMBL/GenBank/DDBJ whole genome shotgun (WGS) entry which is preliminary data.</text>
</comment>
<protein>
    <submittedName>
        <fullName evidence="2">Uncharacterized protein</fullName>
    </submittedName>
</protein>